<feature type="non-terminal residue" evidence="4">
    <location>
        <position position="1"/>
    </location>
</feature>
<reference evidence="4" key="1">
    <citation type="submission" date="2022-03" db="EMBL/GenBank/DDBJ databases">
        <authorList>
            <person name="Lindestad O."/>
        </authorList>
    </citation>
    <scope>NUCLEOTIDE SEQUENCE</scope>
</reference>
<feature type="domain" description="SH3" evidence="3">
    <location>
        <begin position="1"/>
        <end position="37"/>
    </location>
</feature>
<protein>
    <submittedName>
        <fullName evidence="4">Jg20942 protein</fullName>
    </submittedName>
</protein>
<evidence type="ECO:0000313" key="5">
    <source>
        <dbReference type="Proteomes" id="UP000838756"/>
    </source>
</evidence>
<evidence type="ECO:0000256" key="2">
    <source>
        <dbReference type="PROSITE-ProRule" id="PRU00192"/>
    </source>
</evidence>
<dbReference type="EMBL" id="CAKXAJ010018561">
    <property type="protein sequence ID" value="CAH2217794.1"/>
    <property type="molecule type" value="Genomic_DNA"/>
</dbReference>
<sequence>ENDVITLINKVDENWFEGSVNGKTGYFPISYVQVTVPLPNM</sequence>
<evidence type="ECO:0000313" key="4">
    <source>
        <dbReference type="EMBL" id="CAH2217794.1"/>
    </source>
</evidence>
<dbReference type="OrthoDB" id="443981at2759"/>
<dbReference type="AlphaFoldDB" id="A0A8S4QW98"/>
<dbReference type="Gene3D" id="2.30.30.40">
    <property type="entry name" value="SH3 Domains"/>
    <property type="match status" value="1"/>
</dbReference>
<dbReference type="Proteomes" id="UP000838756">
    <property type="component" value="Unassembled WGS sequence"/>
</dbReference>
<keyword evidence="5" id="KW-1185">Reference proteome</keyword>
<organism evidence="4 5">
    <name type="scientific">Pararge aegeria aegeria</name>
    <dbReference type="NCBI Taxonomy" id="348720"/>
    <lineage>
        <taxon>Eukaryota</taxon>
        <taxon>Metazoa</taxon>
        <taxon>Ecdysozoa</taxon>
        <taxon>Arthropoda</taxon>
        <taxon>Hexapoda</taxon>
        <taxon>Insecta</taxon>
        <taxon>Pterygota</taxon>
        <taxon>Neoptera</taxon>
        <taxon>Endopterygota</taxon>
        <taxon>Lepidoptera</taxon>
        <taxon>Glossata</taxon>
        <taxon>Ditrysia</taxon>
        <taxon>Papilionoidea</taxon>
        <taxon>Nymphalidae</taxon>
        <taxon>Satyrinae</taxon>
        <taxon>Satyrini</taxon>
        <taxon>Parargina</taxon>
        <taxon>Pararge</taxon>
    </lineage>
</organism>
<evidence type="ECO:0000259" key="3">
    <source>
        <dbReference type="PROSITE" id="PS50002"/>
    </source>
</evidence>
<name>A0A8S4QW98_9NEOP</name>
<keyword evidence="1 2" id="KW-0728">SH3 domain</keyword>
<dbReference type="InterPro" id="IPR001452">
    <property type="entry name" value="SH3_domain"/>
</dbReference>
<dbReference type="SUPFAM" id="SSF50044">
    <property type="entry name" value="SH3-domain"/>
    <property type="match status" value="1"/>
</dbReference>
<comment type="caution">
    <text evidence="4">The sequence shown here is derived from an EMBL/GenBank/DDBJ whole genome shotgun (WGS) entry which is preliminary data.</text>
</comment>
<dbReference type="Pfam" id="PF14604">
    <property type="entry name" value="SH3_9"/>
    <property type="match status" value="1"/>
</dbReference>
<evidence type="ECO:0000256" key="1">
    <source>
        <dbReference type="ARBA" id="ARBA00022443"/>
    </source>
</evidence>
<accession>A0A8S4QW98</accession>
<proteinExistence type="predicted"/>
<gene>
    <name evidence="4" type="primary">jg20942</name>
    <name evidence="4" type="ORF">PAEG_LOCUS5676</name>
</gene>
<dbReference type="InterPro" id="IPR036028">
    <property type="entry name" value="SH3-like_dom_sf"/>
</dbReference>
<dbReference type="PROSITE" id="PS50002">
    <property type="entry name" value="SH3"/>
    <property type="match status" value="1"/>
</dbReference>